<dbReference type="Proteomes" id="UP000735302">
    <property type="component" value="Unassembled WGS sequence"/>
</dbReference>
<accession>A0AAV4A2C2</accession>
<feature type="transmembrane region" description="Helical" evidence="6">
    <location>
        <begin position="97"/>
        <end position="122"/>
    </location>
</feature>
<feature type="transmembrane region" description="Helical" evidence="6">
    <location>
        <begin position="280"/>
        <end position="303"/>
    </location>
</feature>
<feature type="transmembrane region" description="Helical" evidence="6">
    <location>
        <begin position="142"/>
        <end position="160"/>
    </location>
</feature>
<evidence type="ECO:0000256" key="1">
    <source>
        <dbReference type="ARBA" id="ARBA00004370"/>
    </source>
</evidence>
<evidence type="ECO:0000256" key="6">
    <source>
        <dbReference type="SAM" id="Phobius"/>
    </source>
</evidence>
<evidence type="ECO:0000256" key="3">
    <source>
        <dbReference type="ARBA" id="ARBA00022989"/>
    </source>
</evidence>
<organism evidence="8 9">
    <name type="scientific">Plakobranchus ocellatus</name>
    <dbReference type="NCBI Taxonomy" id="259542"/>
    <lineage>
        <taxon>Eukaryota</taxon>
        <taxon>Metazoa</taxon>
        <taxon>Spiralia</taxon>
        <taxon>Lophotrochozoa</taxon>
        <taxon>Mollusca</taxon>
        <taxon>Gastropoda</taxon>
        <taxon>Heterobranchia</taxon>
        <taxon>Euthyneura</taxon>
        <taxon>Panpulmonata</taxon>
        <taxon>Sacoglossa</taxon>
        <taxon>Placobranchoidea</taxon>
        <taxon>Plakobranchidae</taxon>
        <taxon>Plakobranchus</taxon>
    </lineage>
</organism>
<dbReference type="EMBL" id="BLXT01003294">
    <property type="protein sequence ID" value="GFO01462.1"/>
    <property type="molecule type" value="Genomic_DNA"/>
</dbReference>
<feature type="transmembrane region" description="Helical" evidence="6">
    <location>
        <begin position="241"/>
        <end position="259"/>
    </location>
</feature>
<comment type="caution">
    <text evidence="8">The sequence shown here is derived from an EMBL/GenBank/DDBJ whole genome shotgun (WGS) entry which is preliminary data.</text>
</comment>
<sequence>MTTYVVDGVTLEAILTNASQMSVASTDQGEAHDPHLGGQGYSCANNGSEEYKHFYETAQYVCGLIVYPIMCIIGLTGNLLALIVLNHRDMRTSTNVYLSSLAVSDFIKLLNDLLYFIIVAVAQSDKPLSERIMFSMYPVAHYVFNMSVCVTAWLTVSVAVERYISVCHPARAKQLCTIRRARSVCTCVFVFMSFLAVPSALRYELRTIHDSVLNVTCSSVVQTALGRNRAFMIPYSWVQNSLRGMIPIFILVYLNVRIINELRKERVKGKKLNSRNRITLMLIVVVFMFLVCITPDAIMSTFLGKGYVEEEYHVKGIREITDSLLAVNSAVSFFLYISMSVIFRNTFIKIFCSFSTGNKGKPKKTESIRLNRKEPTQRNHGAVDEEEAGFVRVNGETARTPGQEDGEGDDQEAYL</sequence>
<dbReference type="InterPro" id="IPR000276">
    <property type="entry name" value="GPCR_Rhodpsn"/>
</dbReference>
<feature type="region of interest" description="Disordered" evidence="5">
    <location>
        <begin position="358"/>
        <end position="415"/>
    </location>
</feature>
<feature type="domain" description="G-protein coupled receptors family 1 profile" evidence="7">
    <location>
        <begin position="77"/>
        <end position="336"/>
    </location>
</feature>
<keyword evidence="3 6" id="KW-1133">Transmembrane helix</keyword>
<dbReference type="PRINTS" id="PR00237">
    <property type="entry name" value="GPCRRHODOPSN"/>
</dbReference>
<dbReference type="PANTHER" id="PTHR46641">
    <property type="entry name" value="FMRFAMIDE RECEPTOR-RELATED"/>
    <property type="match status" value="1"/>
</dbReference>
<evidence type="ECO:0000313" key="8">
    <source>
        <dbReference type="EMBL" id="GFO01462.1"/>
    </source>
</evidence>
<dbReference type="InterPro" id="IPR017452">
    <property type="entry name" value="GPCR_Rhodpsn_7TM"/>
</dbReference>
<gene>
    <name evidence="8" type="ORF">PoB_002796700</name>
</gene>
<feature type="transmembrane region" description="Helical" evidence="6">
    <location>
        <begin position="181"/>
        <end position="201"/>
    </location>
</feature>
<dbReference type="GO" id="GO:0004930">
    <property type="term" value="F:G protein-coupled receptor activity"/>
    <property type="evidence" value="ECO:0007669"/>
    <property type="project" value="InterPro"/>
</dbReference>
<comment type="subcellular location">
    <subcellularLocation>
        <location evidence="1">Membrane</location>
    </subcellularLocation>
</comment>
<evidence type="ECO:0000313" key="9">
    <source>
        <dbReference type="Proteomes" id="UP000735302"/>
    </source>
</evidence>
<feature type="transmembrane region" description="Helical" evidence="6">
    <location>
        <begin position="323"/>
        <end position="343"/>
    </location>
</feature>
<dbReference type="AlphaFoldDB" id="A0AAV4A2C2"/>
<evidence type="ECO:0000256" key="4">
    <source>
        <dbReference type="ARBA" id="ARBA00023136"/>
    </source>
</evidence>
<keyword evidence="4 6" id="KW-0472">Membrane</keyword>
<dbReference type="GO" id="GO:0016020">
    <property type="term" value="C:membrane"/>
    <property type="evidence" value="ECO:0007669"/>
    <property type="project" value="UniProtKB-SubCell"/>
</dbReference>
<reference evidence="8 9" key="1">
    <citation type="journal article" date="2021" name="Elife">
        <title>Chloroplast acquisition without the gene transfer in kleptoplastic sea slugs, Plakobranchus ocellatus.</title>
        <authorList>
            <person name="Maeda T."/>
            <person name="Takahashi S."/>
            <person name="Yoshida T."/>
            <person name="Shimamura S."/>
            <person name="Takaki Y."/>
            <person name="Nagai Y."/>
            <person name="Toyoda A."/>
            <person name="Suzuki Y."/>
            <person name="Arimoto A."/>
            <person name="Ishii H."/>
            <person name="Satoh N."/>
            <person name="Nishiyama T."/>
            <person name="Hasebe M."/>
            <person name="Maruyama T."/>
            <person name="Minagawa J."/>
            <person name="Obokata J."/>
            <person name="Shigenobu S."/>
        </authorList>
    </citation>
    <scope>NUCLEOTIDE SEQUENCE [LARGE SCALE GENOMIC DNA]</scope>
</reference>
<dbReference type="SUPFAM" id="SSF81321">
    <property type="entry name" value="Family A G protein-coupled receptor-like"/>
    <property type="match status" value="1"/>
</dbReference>
<keyword evidence="2 6" id="KW-0812">Transmembrane</keyword>
<dbReference type="Pfam" id="PF00001">
    <property type="entry name" value="7tm_1"/>
    <property type="match status" value="1"/>
</dbReference>
<dbReference type="InterPro" id="IPR052954">
    <property type="entry name" value="GPCR-Ligand_Int"/>
</dbReference>
<keyword evidence="8" id="KW-0675">Receptor</keyword>
<dbReference type="PROSITE" id="PS50262">
    <property type="entry name" value="G_PROTEIN_RECEP_F1_2"/>
    <property type="match status" value="1"/>
</dbReference>
<feature type="compositionally biased region" description="Basic and acidic residues" evidence="5">
    <location>
        <begin position="363"/>
        <end position="383"/>
    </location>
</feature>
<protein>
    <submittedName>
        <fullName evidence="8">FMRFamide receptor-like</fullName>
    </submittedName>
</protein>
<feature type="compositionally biased region" description="Acidic residues" evidence="5">
    <location>
        <begin position="404"/>
        <end position="415"/>
    </location>
</feature>
<feature type="transmembrane region" description="Helical" evidence="6">
    <location>
        <begin position="64"/>
        <end position="85"/>
    </location>
</feature>
<evidence type="ECO:0000256" key="5">
    <source>
        <dbReference type="SAM" id="MobiDB-lite"/>
    </source>
</evidence>
<dbReference type="PANTHER" id="PTHR46641:SF2">
    <property type="entry name" value="FMRFAMIDE RECEPTOR"/>
    <property type="match status" value="1"/>
</dbReference>
<name>A0AAV4A2C2_9GAST</name>
<keyword evidence="9" id="KW-1185">Reference proteome</keyword>
<evidence type="ECO:0000259" key="7">
    <source>
        <dbReference type="PROSITE" id="PS50262"/>
    </source>
</evidence>
<dbReference type="CDD" id="cd14978">
    <property type="entry name" value="7tmA_FMRFamide_R-like"/>
    <property type="match status" value="1"/>
</dbReference>
<evidence type="ECO:0000256" key="2">
    <source>
        <dbReference type="ARBA" id="ARBA00022692"/>
    </source>
</evidence>
<proteinExistence type="predicted"/>
<dbReference type="Gene3D" id="1.20.1070.10">
    <property type="entry name" value="Rhodopsin 7-helix transmembrane proteins"/>
    <property type="match status" value="1"/>
</dbReference>